<accession>A0AA88GIP2</accession>
<keyword evidence="2" id="KW-1185">Reference proteome</keyword>
<dbReference type="Proteomes" id="UP000816034">
    <property type="component" value="Unassembled WGS sequence"/>
</dbReference>
<sequence>MPCFSGYEGWRSVRRRSSNIMTLETNLREWLFRKFIKNQKESPAKKDCQVEPPSDDEFIMLMGIGSDDSSPQFEKLYITFRRNSLMWDTDFLKNDLTKWLNDGISPSTVDECMGEIELDQSLVGRRRRVVLGNVKRLFNKMTRNESRMKRSVRMNENNDDIEKGYCNDRGEKSQLFENFVRNHVIASVFEYVDTQSLIQNCSNVCPEWHQLILYDESASHQIFATRIVNVLKRVARQSDSSNLISLFQLENINQNLSHFKDLYSNMRWIDIYLLCGMFHFEMYQDYFITKFDSLLSGHDNDSDNEEWFNSIFQFNPFQQLTLPKEHVLSRSLSRHSNKLVFVHKSDNAAKNTLYNIIEAHPMFTGVCKLDSSKRGIISLMEAVITQPCVTPLSQYHNFSIDFDEGLKLYLHFLKDVANLFQPFSLLKADKQDIAPVRILAKCLIKMQEKARYFAFEILEKNLLHPTVMFVGDDVLIGLHLLLLDNFYKTGQNLNNLPHIHFTKLLLQRKRTLQNTHQVAMFPPQLQEDFLQFALSQTKNPENTTITSPPFPRAYSAVEFITEHIIELSKMCPIEDISNTKDSFSRWVDEQLISYLQLIKSTNPRVVPSKSQDLLFHFHMLHPHHFVQDCQRLTQNILSHHFNFSKENRK</sequence>
<dbReference type="EMBL" id="PYSW02000036">
    <property type="protein sequence ID" value="KAG2377926.1"/>
    <property type="molecule type" value="Genomic_DNA"/>
</dbReference>
<name>A0AA88GIP2_NAELO</name>
<comment type="caution">
    <text evidence="1">The sequence shown here is derived from an EMBL/GenBank/DDBJ whole genome shotgun (WGS) entry which is preliminary data.</text>
</comment>
<gene>
    <name evidence="1" type="ORF">C9374_009011</name>
</gene>
<evidence type="ECO:0000313" key="2">
    <source>
        <dbReference type="Proteomes" id="UP000816034"/>
    </source>
</evidence>
<proteinExistence type="predicted"/>
<dbReference type="GeneID" id="68101465"/>
<evidence type="ECO:0000313" key="1">
    <source>
        <dbReference type="EMBL" id="KAG2377926.1"/>
    </source>
</evidence>
<reference evidence="1 2" key="1">
    <citation type="journal article" date="2018" name="BMC Genomics">
        <title>The genome of Naegleria lovaniensis, the basis for a comparative approach to unravel pathogenicity factors of the human pathogenic amoeba N. fowleri.</title>
        <authorList>
            <person name="Liechti N."/>
            <person name="Schurch N."/>
            <person name="Bruggmann R."/>
            <person name="Wittwer M."/>
        </authorList>
    </citation>
    <scope>NUCLEOTIDE SEQUENCE [LARGE SCALE GENOMIC DNA]</scope>
    <source>
        <strain evidence="1 2">ATCC 30569</strain>
    </source>
</reference>
<dbReference type="RefSeq" id="XP_044545188.1">
    <property type="nucleotide sequence ID" value="XM_044699152.1"/>
</dbReference>
<protein>
    <submittedName>
        <fullName evidence="1">Uncharacterized protein</fullName>
    </submittedName>
</protein>
<dbReference type="AlphaFoldDB" id="A0AA88GIP2"/>
<organism evidence="1 2">
    <name type="scientific">Naegleria lovaniensis</name>
    <name type="common">Amoeba</name>
    <dbReference type="NCBI Taxonomy" id="51637"/>
    <lineage>
        <taxon>Eukaryota</taxon>
        <taxon>Discoba</taxon>
        <taxon>Heterolobosea</taxon>
        <taxon>Tetramitia</taxon>
        <taxon>Eutetramitia</taxon>
        <taxon>Vahlkampfiidae</taxon>
        <taxon>Naegleria</taxon>
    </lineage>
</organism>